<feature type="region of interest" description="Disordered" evidence="1">
    <location>
        <begin position="1"/>
        <end position="113"/>
    </location>
</feature>
<feature type="compositionally biased region" description="Basic and acidic residues" evidence="1">
    <location>
        <begin position="10"/>
        <end position="34"/>
    </location>
</feature>
<gene>
    <name evidence="2" type="ORF">WMY93_016324</name>
</gene>
<organism evidence="2 3">
    <name type="scientific">Mugilogobius chulae</name>
    <name type="common">yellowstripe goby</name>
    <dbReference type="NCBI Taxonomy" id="88201"/>
    <lineage>
        <taxon>Eukaryota</taxon>
        <taxon>Metazoa</taxon>
        <taxon>Chordata</taxon>
        <taxon>Craniata</taxon>
        <taxon>Vertebrata</taxon>
        <taxon>Euteleostomi</taxon>
        <taxon>Actinopterygii</taxon>
        <taxon>Neopterygii</taxon>
        <taxon>Teleostei</taxon>
        <taxon>Neoteleostei</taxon>
        <taxon>Acanthomorphata</taxon>
        <taxon>Gobiaria</taxon>
        <taxon>Gobiiformes</taxon>
        <taxon>Gobioidei</taxon>
        <taxon>Gobiidae</taxon>
        <taxon>Gobionellinae</taxon>
        <taxon>Mugilogobius</taxon>
    </lineage>
</organism>
<evidence type="ECO:0000313" key="2">
    <source>
        <dbReference type="EMBL" id="KAK7907712.1"/>
    </source>
</evidence>
<keyword evidence="3" id="KW-1185">Reference proteome</keyword>
<proteinExistence type="predicted"/>
<accession>A0AAW0NTS7</accession>
<sequence>MRKRRRRGREQKERKKIMEGRERRNRRKKEESQRRGKKKQVKGRKADTQSGTKPKSQPRPHPHSQPAHAHGTNARTLPPSEDTCRETGHPTGLPRSLAETGALQRSRGRYNGGDVKRTAQVIAREEWTVEAQWAQRTKRTGAVHLLEETRSQGPSSGAVCGTRESSYAARLPET</sequence>
<reference evidence="3" key="1">
    <citation type="submission" date="2024-04" db="EMBL/GenBank/DDBJ databases">
        <title>Salinicola lusitanus LLJ914,a marine bacterium isolated from the Okinawa Trough.</title>
        <authorList>
            <person name="Li J."/>
        </authorList>
    </citation>
    <scope>NUCLEOTIDE SEQUENCE [LARGE SCALE GENOMIC DNA]</scope>
</reference>
<dbReference type="EMBL" id="JBBPFD010000011">
    <property type="protein sequence ID" value="KAK7907712.1"/>
    <property type="molecule type" value="Genomic_DNA"/>
</dbReference>
<feature type="region of interest" description="Disordered" evidence="1">
    <location>
        <begin position="148"/>
        <end position="174"/>
    </location>
</feature>
<dbReference type="AlphaFoldDB" id="A0AAW0NTS7"/>
<evidence type="ECO:0000256" key="1">
    <source>
        <dbReference type="SAM" id="MobiDB-lite"/>
    </source>
</evidence>
<dbReference type="Proteomes" id="UP001460270">
    <property type="component" value="Unassembled WGS sequence"/>
</dbReference>
<protein>
    <submittedName>
        <fullName evidence="2">Uncharacterized protein</fullName>
    </submittedName>
</protein>
<name>A0AAW0NTS7_9GOBI</name>
<comment type="caution">
    <text evidence="2">The sequence shown here is derived from an EMBL/GenBank/DDBJ whole genome shotgun (WGS) entry which is preliminary data.</text>
</comment>
<evidence type="ECO:0000313" key="3">
    <source>
        <dbReference type="Proteomes" id="UP001460270"/>
    </source>
</evidence>